<dbReference type="PANTHER" id="PTHR42872:SF6">
    <property type="entry name" value="PROTEIN-GLUTAMATE METHYLESTERASE_PROTEIN-GLUTAMINE GLUTAMINASE"/>
    <property type="match status" value="1"/>
</dbReference>
<comment type="catalytic activity">
    <reaction evidence="5">
        <text>L-glutaminyl-[protein] + H2O = L-glutamyl-[protein] + NH4(+)</text>
        <dbReference type="Rhea" id="RHEA:16441"/>
        <dbReference type="Rhea" id="RHEA-COMP:10207"/>
        <dbReference type="Rhea" id="RHEA-COMP:10208"/>
        <dbReference type="ChEBI" id="CHEBI:15377"/>
        <dbReference type="ChEBI" id="CHEBI:28938"/>
        <dbReference type="ChEBI" id="CHEBI:29973"/>
        <dbReference type="ChEBI" id="CHEBI:30011"/>
        <dbReference type="EC" id="3.5.1.44"/>
    </reaction>
</comment>
<evidence type="ECO:0000256" key="6">
    <source>
        <dbReference type="PROSITE-ProRule" id="PRU00050"/>
    </source>
</evidence>
<dbReference type="SUPFAM" id="SSF52738">
    <property type="entry name" value="Methylesterase CheB, C-terminal domain"/>
    <property type="match status" value="1"/>
</dbReference>
<keyword evidence="2 5" id="KW-0145">Chemotaxis</keyword>
<dbReference type="RefSeq" id="WP_232569033.1">
    <property type="nucleotide sequence ID" value="NZ_CP089466.1"/>
</dbReference>
<organism evidence="10 11">
    <name type="scientific">Halobacterium litoreum</name>
    <dbReference type="NCBI Taxonomy" id="2039234"/>
    <lineage>
        <taxon>Archaea</taxon>
        <taxon>Methanobacteriati</taxon>
        <taxon>Methanobacteriota</taxon>
        <taxon>Stenosarchaea group</taxon>
        <taxon>Halobacteria</taxon>
        <taxon>Halobacteriales</taxon>
        <taxon>Halobacteriaceae</taxon>
        <taxon>Halobacterium</taxon>
    </lineage>
</organism>
<comment type="domain">
    <text evidence="5">Contains a C-terminal catalytic domain, and an N-terminal region which modulates catalytic activity.</text>
</comment>
<comment type="catalytic activity">
    <reaction evidence="4 5">
        <text>[protein]-L-glutamate 5-O-methyl ester + H2O = L-glutamyl-[protein] + methanol + H(+)</text>
        <dbReference type="Rhea" id="RHEA:23236"/>
        <dbReference type="Rhea" id="RHEA-COMP:10208"/>
        <dbReference type="Rhea" id="RHEA-COMP:10311"/>
        <dbReference type="ChEBI" id="CHEBI:15377"/>
        <dbReference type="ChEBI" id="CHEBI:15378"/>
        <dbReference type="ChEBI" id="CHEBI:17790"/>
        <dbReference type="ChEBI" id="CHEBI:29973"/>
        <dbReference type="ChEBI" id="CHEBI:82795"/>
        <dbReference type="EC" id="3.1.1.61"/>
    </reaction>
</comment>
<dbReference type="PANTHER" id="PTHR42872">
    <property type="entry name" value="PROTEIN-GLUTAMATE METHYLESTERASE/PROTEIN-GLUTAMINE GLUTAMINASE"/>
    <property type="match status" value="1"/>
</dbReference>
<comment type="PTM">
    <text evidence="5">Phosphorylated by CheA. Phosphorylation of the N-terminal regulatory domain activates the methylesterase activity.</text>
</comment>
<keyword evidence="5 7" id="KW-0597">Phosphoprotein</keyword>
<dbReference type="Pfam" id="PF00072">
    <property type="entry name" value="Response_reg"/>
    <property type="match status" value="1"/>
</dbReference>
<dbReference type="PIRSF" id="PIRSF000876">
    <property type="entry name" value="RR_chemtxs_CheB"/>
    <property type="match status" value="1"/>
</dbReference>
<dbReference type="EC" id="3.1.1.61" evidence="5"/>
<keyword evidence="3 5" id="KW-0378">Hydrolase</keyword>
<feature type="domain" description="Response regulatory" evidence="8">
    <location>
        <begin position="3"/>
        <end position="119"/>
    </location>
</feature>
<dbReference type="Gene3D" id="3.40.50.180">
    <property type="entry name" value="Methylesterase CheB, C-terminal domain"/>
    <property type="match status" value="1"/>
</dbReference>
<dbReference type="Gene3D" id="3.40.50.2300">
    <property type="match status" value="1"/>
</dbReference>
<dbReference type="NCBIfam" id="NF001965">
    <property type="entry name" value="PRK00742.1"/>
    <property type="match status" value="1"/>
</dbReference>
<comment type="subcellular location">
    <subcellularLocation>
        <location evidence="5">Cytoplasm</location>
    </subcellularLocation>
</comment>
<comment type="caution">
    <text evidence="10">The sequence shown here is derived from an EMBL/GenBank/DDBJ whole genome shotgun (WGS) entry which is preliminary data.</text>
</comment>
<feature type="active site" evidence="5 6">
    <location>
        <position position="285"/>
    </location>
</feature>
<evidence type="ECO:0000259" key="9">
    <source>
        <dbReference type="PROSITE" id="PS50122"/>
    </source>
</evidence>
<dbReference type="InterPro" id="IPR008248">
    <property type="entry name" value="CheB-like"/>
</dbReference>
<evidence type="ECO:0000256" key="3">
    <source>
        <dbReference type="ARBA" id="ARBA00022801"/>
    </source>
</evidence>
<evidence type="ECO:0000256" key="2">
    <source>
        <dbReference type="ARBA" id="ARBA00022500"/>
    </source>
</evidence>
<keyword evidence="11" id="KW-1185">Reference proteome</keyword>
<dbReference type="PROSITE" id="PS50122">
    <property type="entry name" value="CHEB"/>
    <property type="match status" value="1"/>
</dbReference>
<accession>A0ABD5N9W0</accession>
<dbReference type="InterPro" id="IPR000673">
    <property type="entry name" value="Sig_transdc_resp-reg_Me-estase"/>
</dbReference>
<evidence type="ECO:0000256" key="4">
    <source>
        <dbReference type="ARBA" id="ARBA00048267"/>
    </source>
</evidence>
<sequence>MTRALVVDDSHFMRTVISDILETGGIDVVDTASNGAKAVDKVADVDPDVVTMDVEMPEMNGIEAVEAIMDDHPVPILMLSALTTEDADATLEAMEKGAVDTFAKPGGTISTELSGHSEELVAAVEDVAAADPTAGHDVQQTTSTAGGDDFVDDPTLLVGASTGGPNVVESILASLPREADFRILVVQHMPDQFTSRFAKRLDESSDYDIKEAADGARIGGGEGLVARGDYHMRVSGYSNGRLRVRLDQSERRHSVRPAIDVTMESAAERVTDPTVAAVLTGMGTDGAAGVRAIKDAGGHTFAQDEETSAVFGIPERAIETGCVDEVLPAERLTEAITDSIRRST</sequence>
<dbReference type="CDD" id="cd17541">
    <property type="entry name" value="REC_CheB-like"/>
    <property type="match status" value="1"/>
</dbReference>
<feature type="active site" evidence="5 6">
    <location>
        <position position="188"/>
    </location>
</feature>
<dbReference type="HAMAP" id="MF_00099">
    <property type="entry name" value="CheB_chemtxs"/>
    <property type="match status" value="1"/>
</dbReference>
<dbReference type="Proteomes" id="UP001595660">
    <property type="component" value="Unassembled WGS sequence"/>
</dbReference>
<keyword evidence="1 5" id="KW-0963">Cytoplasm</keyword>
<dbReference type="Pfam" id="PF01339">
    <property type="entry name" value="CheB_methylest"/>
    <property type="match status" value="1"/>
</dbReference>
<dbReference type="InterPro" id="IPR001789">
    <property type="entry name" value="Sig_transdc_resp-reg_receiver"/>
</dbReference>
<evidence type="ECO:0000256" key="1">
    <source>
        <dbReference type="ARBA" id="ARBA00022490"/>
    </source>
</evidence>
<evidence type="ECO:0000313" key="11">
    <source>
        <dbReference type="Proteomes" id="UP001595660"/>
    </source>
</evidence>
<reference evidence="10 11" key="1">
    <citation type="journal article" date="2019" name="Int. J. Syst. Evol. Microbiol.">
        <title>The Global Catalogue of Microorganisms (GCM) 10K type strain sequencing project: providing services to taxonomists for standard genome sequencing and annotation.</title>
        <authorList>
            <consortium name="The Broad Institute Genomics Platform"/>
            <consortium name="The Broad Institute Genome Sequencing Center for Infectious Disease"/>
            <person name="Wu L."/>
            <person name="Ma J."/>
        </authorList>
    </citation>
    <scope>NUCLEOTIDE SEQUENCE [LARGE SCALE GENOMIC DNA]</scope>
    <source>
        <strain evidence="10 11">CGMCC 1.12562</strain>
    </source>
</reference>
<dbReference type="CDD" id="cd16432">
    <property type="entry name" value="CheB_Rec"/>
    <property type="match status" value="1"/>
</dbReference>
<dbReference type="GO" id="GO:0000160">
    <property type="term" value="P:phosphorelay signal transduction system"/>
    <property type="evidence" value="ECO:0007669"/>
    <property type="project" value="UniProtKB-UniRule"/>
</dbReference>
<dbReference type="GO" id="GO:0008984">
    <property type="term" value="F:protein-glutamate methylesterase activity"/>
    <property type="evidence" value="ECO:0007669"/>
    <property type="project" value="UniProtKB-UniRule"/>
</dbReference>
<dbReference type="PROSITE" id="PS50110">
    <property type="entry name" value="RESPONSE_REGULATORY"/>
    <property type="match status" value="1"/>
</dbReference>
<dbReference type="GO" id="GO:0005737">
    <property type="term" value="C:cytoplasm"/>
    <property type="evidence" value="ECO:0007669"/>
    <property type="project" value="UniProtKB-SubCell"/>
</dbReference>
<dbReference type="AlphaFoldDB" id="A0ABD5N9W0"/>
<comment type="function">
    <text evidence="5">Involved in chemotaxis. Part of a chemotaxis signal transduction system that modulates chemotaxis in response to various stimuli. Catalyzes the demethylation of specific methylglutamate residues introduced into the chemoreceptors (methyl-accepting chemotaxis proteins or MCP) by CheR. Also mediates the irreversible deamidation of specific glutamine residues to glutamic acid.</text>
</comment>
<dbReference type="GeneID" id="69117834"/>
<feature type="active site" evidence="5 6">
    <location>
        <position position="161"/>
    </location>
</feature>
<dbReference type="InterPro" id="IPR011006">
    <property type="entry name" value="CheY-like_superfamily"/>
</dbReference>
<feature type="modified residue" description="4-aspartylphosphate" evidence="5 7">
    <location>
        <position position="53"/>
    </location>
</feature>
<dbReference type="GO" id="GO:0006935">
    <property type="term" value="P:chemotaxis"/>
    <property type="evidence" value="ECO:0007669"/>
    <property type="project" value="UniProtKB-UniRule"/>
</dbReference>
<evidence type="ECO:0000256" key="7">
    <source>
        <dbReference type="PROSITE-ProRule" id="PRU00169"/>
    </source>
</evidence>
<dbReference type="SUPFAM" id="SSF52172">
    <property type="entry name" value="CheY-like"/>
    <property type="match status" value="1"/>
</dbReference>
<dbReference type="GO" id="GO:0050568">
    <property type="term" value="F:protein-glutamine glutaminase activity"/>
    <property type="evidence" value="ECO:0007669"/>
    <property type="project" value="UniProtKB-UniRule"/>
</dbReference>
<dbReference type="SMART" id="SM00448">
    <property type="entry name" value="REC"/>
    <property type="match status" value="1"/>
</dbReference>
<evidence type="ECO:0000256" key="5">
    <source>
        <dbReference type="HAMAP-Rule" id="MF_00099"/>
    </source>
</evidence>
<proteinExistence type="inferred from homology"/>
<name>A0ABD5N9W0_9EURY</name>
<evidence type="ECO:0000259" key="8">
    <source>
        <dbReference type="PROSITE" id="PS50110"/>
    </source>
</evidence>
<protein>
    <recommendedName>
        <fullName evidence="5">Protein-glutamate methylesterase/protein-glutamine glutaminase</fullName>
        <ecNumber evidence="5">3.1.1.61</ecNumber>
        <ecNumber evidence="5">3.5.1.44</ecNumber>
    </recommendedName>
</protein>
<feature type="domain" description="CheB-type methylesterase" evidence="9">
    <location>
        <begin position="149"/>
        <end position="343"/>
    </location>
</feature>
<comment type="similarity">
    <text evidence="5">Belongs to the CheB family.</text>
</comment>
<evidence type="ECO:0000313" key="10">
    <source>
        <dbReference type="EMBL" id="MFC3476256.1"/>
    </source>
</evidence>
<dbReference type="EMBL" id="JBHRWN010000002">
    <property type="protein sequence ID" value="MFC3476256.1"/>
    <property type="molecule type" value="Genomic_DNA"/>
</dbReference>
<gene>
    <name evidence="5 10" type="primary">cheB</name>
    <name evidence="10" type="ORF">ACFOKC_00810</name>
</gene>
<dbReference type="EC" id="3.5.1.44" evidence="5"/>
<dbReference type="InterPro" id="IPR035909">
    <property type="entry name" value="CheB_C"/>
</dbReference>